<dbReference type="SMART" id="SM00020">
    <property type="entry name" value="Tryp_SPc"/>
    <property type="match status" value="1"/>
</dbReference>
<dbReference type="Pfam" id="PF00089">
    <property type="entry name" value="Trypsin"/>
    <property type="match status" value="1"/>
</dbReference>
<dbReference type="PANTHER" id="PTHR24256">
    <property type="entry name" value="TRYPTASE-RELATED"/>
    <property type="match status" value="1"/>
</dbReference>
<name>F2YAQ6_DROAR</name>
<keyword evidence="3" id="KW-0732">Signal</keyword>
<protein>
    <submittedName>
        <fullName evidence="5">FRPA</fullName>
    </submittedName>
</protein>
<dbReference type="InterPro" id="IPR043504">
    <property type="entry name" value="Peptidase_S1_PA_chymotrypsin"/>
</dbReference>
<feature type="signal peptide" evidence="3">
    <location>
        <begin position="1"/>
        <end position="18"/>
    </location>
</feature>
<dbReference type="AlphaFoldDB" id="F2YAQ6"/>
<organism evidence="5">
    <name type="scientific">Drosophila arizonae</name>
    <name type="common">Fruit fly</name>
    <dbReference type="NCBI Taxonomy" id="7263"/>
    <lineage>
        <taxon>Eukaryota</taxon>
        <taxon>Metazoa</taxon>
        <taxon>Ecdysozoa</taxon>
        <taxon>Arthropoda</taxon>
        <taxon>Hexapoda</taxon>
        <taxon>Insecta</taxon>
        <taxon>Pterygota</taxon>
        <taxon>Neoptera</taxon>
        <taxon>Endopterygota</taxon>
        <taxon>Diptera</taxon>
        <taxon>Brachycera</taxon>
        <taxon>Muscomorpha</taxon>
        <taxon>Ephydroidea</taxon>
        <taxon>Drosophilidae</taxon>
        <taxon>Drosophila</taxon>
    </lineage>
</organism>
<keyword evidence="1" id="KW-1015">Disulfide bond</keyword>
<dbReference type="SUPFAM" id="SSF50494">
    <property type="entry name" value="Trypsin-like serine proteases"/>
    <property type="match status" value="1"/>
</dbReference>
<feature type="non-terminal residue" evidence="5">
    <location>
        <position position="1"/>
    </location>
</feature>
<dbReference type="GO" id="GO:0006508">
    <property type="term" value="P:proteolysis"/>
    <property type="evidence" value="ECO:0007669"/>
    <property type="project" value="InterPro"/>
</dbReference>
<evidence type="ECO:0000256" key="2">
    <source>
        <dbReference type="ARBA" id="ARBA00024195"/>
    </source>
</evidence>
<feature type="domain" description="Peptidase S1" evidence="4">
    <location>
        <begin position="28"/>
        <end position="247"/>
    </location>
</feature>
<comment type="similarity">
    <text evidence="2">Belongs to the peptidase S1 family. CLIP subfamily.</text>
</comment>
<dbReference type="PROSITE" id="PS50240">
    <property type="entry name" value="TRYPSIN_DOM"/>
    <property type="match status" value="1"/>
</dbReference>
<sequence>IHRWQLLLVAVLFYLCHAESKAAQLERIISGENAKQQRLPHEVIYDLVSNNKLLSRCVGTIIGERTILTAAQCFDIHFGKMERIRIYFSHVIVLGTDSYVVHESYQCNIKHNIALIKLPHKLEFNQHFQPAKLPKPDNLYVNKNAVASGWREHNGLYRTQQLYMNVKTLSNEQCQRLIKRAKKFYSHWLCSEANEIIPCDDLHGSPLIDRNPDGSSTVIGIVNVEQYCIPDRTNFYTRVSYFVNWIA</sequence>
<evidence type="ECO:0000256" key="3">
    <source>
        <dbReference type="SAM" id="SignalP"/>
    </source>
</evidence>
<feature type="chain" id="PRO_5003292971" evidence="3">
    <location>
        <begin position="19"/>
        <end position="247"/>
    </location>
</feature>
<feature type="non-terminal residue" evidence="5">
    <location>
        <position position="247"/>
    </location>
</feature>
<evidence type="ECO:0000256" key="1">
    <source>
        <dbReference type="ARBA" id="ARBA00023157"/>
    </source>
</evidence>
<evidence type="ECO:0000259" key="4">
    <source>
        <dbReference type="PROSITE" id="PS50240"/>
    </source>
</evidence>
<dbReference type="InterPro" id="IPR009003">
    <property type="entry name" value="Peptidase_S1_PA"/>
</dbReference>
<dbReference type="Gene3D" id="2.40.10.10">
    <property type="entry name" value="Trypsin-like serine proteases"/>
    <property type="match status" value="1"/>
</dbReference>
<dbReference type="InterPro" id="IPR051487">
    <property type="entry name" value="Ser/Thr_Proteases_Immune/Dev"/>
</dbReference>
<dbReference type="GO" id="GO:0004252">
    <property type="term" value="F:serine-type endopeptidase activity"/>
    <property type="evidence" value="ECO:0007669"/>
    <property type="project" value="InterPro"/>
</dbReference>
<dbReference type="InterPro" id="IPR001254">
    <property type="entry name" value="Trypsin_dom"/>
</dbReference>
<reference evidence="5" key="1">
    <citation type="journal article" date="2011" name="Genetics">
        <title>Diversity-Enhancing Selection Acts on a Female Reproductive Protease Family in Four Subspecies of Drosophila mojavensis.</title>
        <authorList>
            <person name="Kelleher E.S."/>
            <person name="Clark N.L."/>
            <person name="Markow T.A."/>
        </authorList>
    </citation>
    <scope>NUCLEOTIDE SEQUENCE</scope>
    <source>
        <strain evidence="5">AZ1A</strain>
    </source>
</reference>
<dbReference type="EMBL" id="HQ853026">
    <property type="protein sequence ID" value="ADZ99752.1"/>
    <property type="molecule type" value="Genomic_DNA"/>
</dbReference>
<proteinExistence type="inferred from homology"/>
<accession>F2YAQ6</accession>
<evidence type="ECO:0000313" key="5">
    <source>
        <dbReference type="EMBL" id="ADZ99752.1"/>
    </source>
</evidence>